<dbReference type="InterPro" id="IPR038770">
    <property type="entry name" value="Na+/solute_symporter_sf"/>
</dbReference>
<dbReference type="Pfam" id="PF03547">
    <property type="entry name" value="Mem_trans"/>
    <property type="match status" value="1"/>
</dbReference>
<reference evidence="10" key="1">
    <citation type="submission" date="2017-11" db="EMBL/GenBank/DDBJ databases">
        <authorList>
            <person name="Watanabe M."/>
            <person name="Kojima H."/>
        </authorList>
    </citation>
    <scope>NUCLEOTIDE SEQUENCE [LARGE SCALE GENOMIC DNA]</scope>
    <source>
        <strain evidence="10">Tokyo 01</strain>
    </source>
</reference>
<feature type="transmembrane region" description="Helical" evidence="8">
    <location>
        <begin position="226"/>
        <end position="247"/>
    </location>
</feature>
<evidence type="ECO:0000256" key="3">
    <source>
        <dbReference type="ARBA" id="ARBA00022448"/>
    </source>
</evidence>
<sequence length="303" mass="33340">MIVLNALFPVFLLIVLGRLLRYYNLTNDLFLKTSDKLVYFIFFPALLFWKIGGARADAGINWHFCLACLCAVLVLYVLSTLWIILAVGDYEAGSFSQSCYRFNTYIGMAIIINALGGEGVRLFGIMVGFAIPVINVLAVSTLIWYSGQTFTLRERARMTFRALISNPLIIACLAGIFYARTVNTFPVFINNGFRLITSVTLPLALLSIGGVLTFDTLRGYFRPSLVAALFKLLIFPLAGYFCLKLFGVSGIPFKVGMIFFALPTSTAIYVLSSQLNSNTELASASVVLSTLLSFVSLSVILVL</sequence>
<evidence type="ECO:0000313" key="9">
    <source>
        <dbReference type="EMBL" id="GBC61298.1"/>
    </source>
</evidence>
<dbReference type="GO" id="GO:0055085">
    <property type="term" value="P:transmembrane transport"/>
    <property type="evidence" value="ECO:0007669"/>
    <property type="project" value="InterPro"/>
</dbReference>
<dbReference type="RefSeq" id="WP_124328602.1">
    <property type="nucleotide sequence ID" value="NZ_BEXT01000001.1"/>
</dbReference>
<proteinExistence type="inferred from homology"/>
<feature type="transmembrane region" description="Helical" evidence="8">
    <location>
        <begin position="158"/>
        <end position="180"/>
    </location>
</feature>
<dbReference type="PANTHER" id="PTHR36838">
    <property type="entry name" value="AUXIN EFFLUX CARRIER FAMILY PROTEIN"/>
    <property type="match status" value="1"/>
</dbReference>
<comment type="similarity">
    <text evidence="2">Belongs to the auxin efflux carrier (TC 2.A.69) family.</text>
</comment>
<dbReference type="OrthoDB" id="9805563at2"/>
<keyword evidence="4" id="KW-1003">Cell membrane</keyword>
<feature type="transmembrane region" description="Helical" evidence="8">
    <location>
        <begin position="253"/>
        <end position="271"/>
    </location>
</feature>
<dbReference type="GO" id="GO:0005886">
    <property type="term" value="C:plasma membrane"/>
    <property type="evidence" value="ECO:0007669"/>
    <property type="project" value="UniProtKB-SubCell"/>
</dbReference>
<feature type="transmembrane region" description="Helical" evidence="8">
    <location>
        <begin position="37"/>
        <end position="54"/>
    </location>
</feature>
<comment type="caution">
    <text evidence="9">The sequence shown here is derived from an EMBL/GenBank/DDBJ whole genome shotgun (WGS) entry which is preliminary data.</text>
</comment>
<dbReference type="PANTHER" id="PTHR36838:SF4">
    <property type="entry name" value="AUXIN EFFLUX CARRIER FAMILY PROTEIN"/>
    <property type="match status" value="1"/>
</dbReference>
<feature type="transmembrane region" description="Helical" evidence="8">
    <location>
        <begin position="283"/>
        <end position="302"/>
    </location>
</feature>
<keyword evidence="6 8" id="KW-1133">Transmembrane helix</keyword>
<keyword evidence="5 8" id="KW-0812">Transmembrane</keyword>
<evidence type="ECO:0000256" key="8">
    <source>
        <dbReference type="SAM" id="Phobius"/>
    </source>
</evidence>
<evidence type="ECO:0000256" key="2">
    <source>
        <dbReference type="ARBA" id="ARBA00010145"/>
    </source>
</evidence>
<comment type="subcellular location">
    <subcellularLocation>
        <location evidence="1">Cell membrane</location>
        <topology evidence="1">Multi-pass membrane protein</topology>
    </subcellularLocation>
</comment>
<dbReference type="Proteomes" id="UP000288096">
    <property type="component" value="Unassembled WGS sequence"/>
</dbReference>
<dbReference type="AlphaFoldDB" id="A0A401FWF8"/>
<reference evidence="10" key="2">
    <citation type="submission" date="2019-01" db="EMBL/GenBank/DDBJ databases">
        <title>Genome sequence of Desulfonema ishimotonii strain Tokyo 01.</title>
        <authorList>
            <person name="Fukui M."/>
        </authorList>
    </citation>
    <scope>NUCLEOTIDE SEQUENCE [LARGE SCALE GENOMIC DNA]</scope>
    <source>
        <strain evidence="10">Tokyo 01</strain>
    </source>
</reference>
<name>A0A401FWF8_9BACT</name>
<feature type="transmembrane region" description="Helical" evidence="8">
    <location>
        <begin position="6"/>
        <end position="25"/>
    </location>
</feature>
<evidence type="ECO:0000256" key="7">
    <source>
        <dbReference type="ARBA" id="ARBA00023136"/>
    </source>
</evidence>
<keyword evidence="10" id="KW-1185">Reference proteome</keyword>
<keyword evidence="3" id="KW-0813">Transport</keyword>
<protein>
    <submittedName>
        <fullName evidence="9">Transporter</fullName>
    </submittedName>
</protein>
<gene>
    <name evidence="9" type="ORF">DENIS_2258</name>
</gene>
<dbReference type="EMBL" id="BEXT01000001">
    <property type="protein sequence ID" value="GBC61298.1"/>
    <property type="molecule type" value="Genomic_DNA"/>
</dbReference>
<evidence type="ECO:0000313" key="10">
    <source>
        <dbReference type="Proteomes" id="UP000288096"/>
    </source>
</evidence>
<feature type="transmembrane region" description="Helical" evidence="8">
    <location>
        <begin position="122"/>
        <end position="146"/>
    </location>
</feature>
<evidence type="ECO:0000256" key="6">
    <source>
        <dbReference type="ARBA" id="ARBA00022989"/>
    </source>
</evidence>
<evidence type="ECO:0000256" key="5">
    <source>
        <dbReference type="ARBA" id="ARBA00022692"/>
    </source>
</evidence>
<organism evidence="9 10">
    <name type="scientific">Desulfonema ishimotonii</name>
    <dbReference type="NCBI Taxonomy" id="45657"/>
    <lineage>
        <taxon>Bacteria</taxon>
        <taxon>Pseudomonadati</taxon>
        <taxon>Thermodesulfobacteriota</taxon>
        <taxon>Desulfobacteria</taxon>
        <taxon>Desulfobacterales</taxon>
        <taxon>Desulfococcaceae</taxon>
        <taxon>Desulfonema</taxon>
    </lineage>
</organism>
<feature type="transmembrane region" description="Helical" evidence="8">
    <location>
        <begin position="60"/>
        <end position="87"/>
    </location>
</feature>
<evidence type="ECO:0000256" key="4">
    <source>
        <dbReference type="ARBA" id="ARBA00022475"/>
    </source>
</evidence>
<keyword evidence="7 8" id="KW-0472">Membrane</keyword>
<feature type="transmembrane region" description="Helical" evidence="8">
    <location>
        <begin position="192"/>
        <end position="214"/>
    </location>
</feature>
<accession>A0A401FWF8</accession>
<dbReference type="Gene3D" id="1.20.1530.20">
    <property type="match status" value="1"/>
</dbReference>
<evidence type="ECO:0000256" key="1">
    <source>
        <dbReference type="ARBA" id="ARBA00004651"/>
    </source>
</evidence>
<dbReference type="InterPro" id="IPR004776">
    <property type="entry name" value="Mem_transp_PIN-like"/>
</dbReference>